<proteinExistence type="predicted"/>
<name>A0A6A1Q4D2_BALPH</name>
<dbReference type="InterPro" id="IPR041898">
    <property type="entry name" value="MAGE_WH1"/>
</dbReference>
<dbReference type="FunFam" id="1.10.10.1210:FF:000001">
    <property type="entry name" value="melanoma-associated antigen D1"/>
    <property type="match status" value="1"/>
</dbReference>
<feature type="domain" description="MAGE" evidence="1">
    <location>
        <begin position="97"/>
        <end position="239"/>
    </location>
</feature>
<protein>
    <recommendedName>
        <fullName evidence="1">MAGE domain-containing protein</fullName>
    </recommendedName>
</protein>
<organism evidence="2 3">
    <name type="scientific">Balaenoptera physalus</name>
    <name type="common">Fin whale</name>
    <name type="synonym">Balaena physalus</name>
    <dbReference type="NCBI Taxonomy" id="9770"/>
    <lineage>
        <taxon>Eukaryota</taxon>
        <taxon>Metazoa</taxon>
        <taxon>Chordata</taxon>
        <taxon>Craniata</taxon>
        <taxon>Vertebrata</taxon>
        <taxon>Euteleostomi</taxon>
        <taxon>Mammalia</taxon>
        <taxon>Eutheria</taxon>
        <taxon>Laurasiatheria</taxon>
        <taxon>Artiodactyla</taxon>
        <taxon>Whippomorpha</taxon>
        <taxon>Cetacea</taxon>
        <taxon>Mysticeti</taxon>
        <taxon>Balaenopteridae</taxon>
        <taxon>Balaenoptera</taxon>
    </lineage>
</organism>
<dbReference type="PANTHER" id="PTHR11736:SF14">
    <property type="entry name" value="NSE3 HOMOLOG, SMC5-SMC6 COMPLEX COMPONENT"/>
    <property type="match status" value="1"/>
</dbReference>
<keyword evidence="3" id="KW-1185">Reference proteome</keyword>
<gene>
    <name evidence="2" type="ORF">E2I00_002152</name>
</gene>
<dbReference type="EMBL" id="SGJD01001099">
    <property type="protein sequence ID" value="KAB0402003.1"/>
    <property type="molecule type" value="Genomic_DNA"/>
</dbReference>
<dbReference type="InterPro" id="IPR037445">
    <property type="entry name" value="MAGE"/>
</dbReference>
<feature type="non-terminal residue" evidence="2">
    <location>
        <position position="1"/>
    </location>
</feature>
<dbReference type="Proteomes" id="UP000437017">
    <property type="component" value="Unassembled WGS sequence"/>
</dbReference>
<dbReference type="AlphaFoldDB" id="A0A6A1Q4D2"/>
<dbReference type="Gene3D" id="1.10.10.1210">
    <property type="entry name" value="MAGE homology domain, winged helix WH2 motif"/>
    <property type="match status" value="1"/>
</dbReference>
<dbReference type="OrthoDB" id="205198at2759"/>
<dbReference type="PROSITE" id="PS50838">
    <property type="entry name" value="MAGE"/>
    <property type="match status" value="1"/>
</dbReference>
<evidence type="ECO:0000259" key="1">
    <source>
        <dbReference type="PROSITE" id="PS50838"/>
    </source>
</evidence>
<sequence>EFSSEVIDNKEAVRNVVRNTTNPKVRHLPSYFGGYCPEPPPLLLAFLGTSESHIHYHCFCRRLLMRKNSAVDSTVPAAQTHYKSRHAKDCQHKVQCKHYFPEIFRRTSQYTKLIFGINVKETNPRSYSYAFVSKLDMTGKESLIGGREVHETGLLMPLLGLIFMNGTYATEEEILGFLNSLGIYARRRHLTWGEPKKLTTRDLMQGKYLECDLWGPRAQVETCKMKILGGLAKVNKAVPVPSSPDGAGFVIDLEEVDSTKHFHTLVNKIDLTFDGKLSKDKYMPKAGHSTVLFITLRMPMKLINRDVMKLINRDVMEETI</sequence>
<comment type="caution">
    <text evidence="2">The sequence shown here is derived from an EMBL/GenBank/DDBJ whole genome shotgun (WGS) entry which is preliminary data.</text>
</comment>
<dbReference type="PANTHER" id="PTHR11736">
    <property type="entry name" value="MELANOMA-ASSOCIATED ANTIGEN MAGE ANTIGEN"/>
    <property type="match status" value="1"/>
</dbReference>
<dbReference type="InterPro" id="IPR041899">
    <property type="entry name" value="MAGE_WH2"/>
</dbReference>
<dbReference type="SMART" id="SM01373">
    <property type="entry name" value="MAGE"/>
    <property type="match status" value="1"/>
</dbReference>
<dbReference type="GO" id="GO:0000122">
    <property type="term" value="P:negative regulation of transcription by RNA polymerase II"/>
    <property type="evidence" value="ECO:0007669"/>
    <property type="project" value="TreeGrafter"/>
</dbReference>
<evidence type="ECO:0000313" key="2">
    <source>
        <dbReference type="EMBL" id="KAB0402003.1"/>
    </source>
</evidence>
<dbReference type="InterPro" id="IPR002190">
    <property type="entry name" value="MHD_dom"/>
</dbReference>
<dbReference type="Gene3D" id="1.10.10.1200">
    <property type="entry name" value="MAGE homology domain, winged helix WH1 motif"/>
    <property type="match status" value="1"/>
</dbReference>
<accession>A0A6A1Q4D2</accession>
<evidence type="ECO:0000313" key="3">
    <source>
        <dbReference type="Proteomes" id="UP000437017"/>
    </source>
</evidence>
<reference evidence="2 3" key="1">
    <citation type="journal article" date="2019" name="PLoS ONE">
        <title>Genomic analyses reveal an absence of contemporary introgressive admixture between fin whales and blue whales, despite known hybrids.</title>
        <authorList>
            <person name="Westbury M.V."/>
            <person name="Petersen B."/>
            <person name="Lorenzen E.D."/>
        </authorList>
    </citation>
    <scope>NUCLEOTIDE SEQUENCE [LARGE SCALE GENOMIC DNA]</scope>
    <source>
        <strain evidence="2">FinWhale-01</strain>
    </source>
</reference>
<dbReference type="GO" id="GO:0005634">
    <property type="term" value="C:nucleus"/>
    <property type="evidence" value="ECO:0007669"/>
    <property type="project" value="TreeGrafter"/>
</dbReference>